<dbReference type="Pfam" id="PF00625">
    <property type="entry name" value="Guanylate_kin"/>
    <property type="match status" value="1"/>
</dbReference>
<keyword evidence="7 9" id="KW-0067">ATP-binding</keyword>
<feature type="binding site" evidence="9">
    <location>
        <begin position="11"/>
        <end position="18"/>
    </location>
    <ligand>
        <name>ATP</name>
        <dbReference type="ChEBI" id="CHEBI:30616"/>
    </ligand>
</feature>
<evidence type="ECO:0000256" key="3">
    <source>
        <dbReference type="ARBA" id="ARBA00016296"/>
    </source>
</evidence>
<keyword evidence="9" id="KW-0963">Cytoplasm</keyword>
<evidence type="ECO:0000256" key="8">
    <source>
        <dbReference type="ARBA" id="ARBA00030128"/>
    </source>
</evidence>
<dbReference type="Proteomes" id="UP000886110">
    <property type="component" value="Unassembled WGS sequence"/>
</dbReference>
<dbReference type="EC" id="2.7.4.8" evidence="2 9"/>
<dbReference type="NCBIfam" id="TIGR03263">
    <property type="entry name" value="guanyl_kin"/>
    <property type="match status" value="1"/>
</dbReference>
<evidence type="ECO:0000256" key="7">
    <source>
        <dbReference type="ARBA" id="ARBA00022840"/>
    </source>
</evidence>
<dbReference type="SMART" id="SM00072">
    <property type="entry name" value="GuKc"/>
    <property type="match status" value="1"/>
</dbReference>
<dbReference type="GO" id="GO:0004385">
    <property type="term" value="F:GMP kinase activity"/>
    <property type="evidence" value="ECO:0007669"/>
    <property type="project" value="UniProtKB-UniRule"/>
</dbReference>
<dbReference type="HAMAP" id="MF_00328">
    <property type="entry name" value="Guanylate_kinase"/>
    <property type="match status" value="1"/>
</dbReference>
<evidence type="ECO:0000313" key="11">
    <source>
        <dbReference type="EMBL" id="HHE04596.1"/>
    </source>
</evidence>
<comment type="caution">
    <text evidence="11">The sequence shown here is derived from an EMBL/GenBank/DDBJ whole genome shotgun (WGS) entry which is preliminary data.</text>
</comment>
<dbReference type="GO" id="GO:0005524">
    <property type="term" value="F:ATP binding"/>
    <property type="evidence" value="ECO:0007669"/>
    <property type="project" value="UniProtKB-UniRule"/>
</dbReference>
<dbReference type="InterPro" id="IPR008145">
    <property type="entry name" value="GK/Ca_channel_bsu"/>
</dbReference>
<keyword evidence="6 9" id="KW-0418">Kinase</keyword>
<dbReference type="InterPro" id="IPR020590">
    <property type="entry name" value="Guanylate_kinase_CS"/>
</dbReference>
<feature type="domain" description="Guanylate kinase-like" evidence="10">
    <location>
        <begin position="4"/>
        <end position="181"/>
    </location>
</feature>
<dbReference type="CDD" id="cd00071">
    <property type="entry name" value="GMPK"/>
    <property type="match status" value="1"/>
</dbReference>
<accession>A0A7C5HN68</accession>
<dbReference type="PROSITE" id="PS50052">
    <property type="entry name" value="GUANYLATE_KINASE_2"/>
    <property type="match status" value="1"/>
</dbReference>
<dbReference type="InterPro" id="IPR017665">
    <property type="entry name" value="Guanylate_kinase"/>
</dbReference>
<dbReference type="FunFam" id="3.30.63.10:FF:000002">
    <property type="entry name" value="Guanylate kinase 1"/>
    <property type="match status" value="1"/>
</dbReference>
<comment type="subcellular location">
    <subcellularLocation>
        <location evidence="9">Cytoplasm</location>
    </subcellularLocation>
</comment>
<organism evidence="11">
    <name type="scientific">candidate division WOR-3 bacterium</name>
    <dbReference type="NCBI Taxonomy" id="2052148"/>
    <lineage>
        <taxon>Bacteria</taxon>
        <taxon>Bacteria division WOR-3</taxon>
    </lineage>
</organism>
<comment type="catalytic activity">
    <reaction evidence="9">
        <text>GMP + ATP = GDP + ADP</text>
        <dbReference type="Rhea" id="RHEA:20780"/>
        <dbReference type="ChEBI" id="CHEBI:30616"/>
        <dbReference type="ChEBI" id="CHEBI:58115"/>
        <dbReference type="ChEBI" id="CHEBI:58189"/>
        <dbReference type="ChEBI" id="CHEBI:456216"/>
        <dbReference type="EC" id="2.7.4.8"/>
    </reaction>
</comment>
<proteinExistence type="inferred from homology"/>
<name>A0A7C5HN68_UNCW3</name>
<dbReference type="PANTHER" id="PTHR23117:SF13">
    <property type="entry name" value="GUANYLATE KINASE"/>
    <property type="match status" value="1"/>
</dbReference>
<comment type="function">
    <text evidence="9">Essential for recycling GMP and indirectly, cGMP.</text>
</comment>
<comment type="similarity">
    <text evidence="1 9">Belongs to the guanylate kinase family.</text>
</comment>
<evidence type="ECO:0000256" key="4">
    <source>
        <dbReference type="ARBA" id="ARBA00022679"/>
    </source>
</evidence>
<keyword evidence="4 9" id="KW-0808">Transferase</keyword>
<evidence type="ECO:0000256" key="1">
    <source>
        <dbReference type="ARBA" id="ARBA00005790"/>
    </source>
</evidence>
<dbReference type="InterPro" id="IPR027417">
    <property type="entry name" value="P-loop_NTPase"/>
</dbReference>
<reference evidence="11" key="1">
    <citation type="journal article" date="2020" name="mSystems">
        <title>Genome- and Community-Level Interaction Insights into Carbon Utilization and Element Cycling Functions of Hydrothermarchaeota in Hydrothermal Sediment.</title>
        <authorList>
            <person name="Zhou Z."/>
            <person name="Liu Y."/>
            <person name="Xu W."/>
            <person name="Pan J."/>
            <person name="Luo Z.H."/>
            <person name="Li M."/>
        </authorList>
    </citation>
    <scope>NUCLEOTIDE SEQUENCE [LARGE SCALE GENOMIC DNA]</scope>
    <source>
        <strain evidence="11">HyVt-74</strain>
    </source>
</reference>
<dbReference type="GO" id="GO:0005829">
    <property type="term" value="C:cytosol"/>
    <property type="evidence" value="ECO:0007669"/>
    <property type="project" value="TreeGrafter"/>
</dbReference>
<gene>
    <name evidence="9" type="primary">gmk</name>
    <name evidence="11" type="ORF">ENL19_00875</name>
</gene>
<dbReference type="SUPFAM" id="SSF52540">
    <property type="entry name" value="P-loop containing nucleoside triphosphate hydrolases"/>
    <property type="match status" value="1"/>
</dbReference>
<dbReference type="InterPro" id="IPR008144">
    <property type="entry name" value="Guanylate_kin-like_dom"/>
</dbReference>
<dbReference type="Gene3D" id="3.40.50.300">
    <property type="entry name" value="P-loop containing nucleotide triphosphate hydrolases"/>
    <property type="match status" value="1"/>
</dbReference>
<evidence type="ECO:0000256" key="9">
    <source>
        <dbReference type="HAMAP-Rule" id="MF_00328"/>
    </source>
</evidence>
<evidence type="ECO:0000256" key="2">
    <source>
        <dbReference type="ARBA" id="ARBA00012961"/>
    </source>
</evidence>
<dbReference type="AlphaFoldDB" id="A0A7C5HN68"/>
<dbReference type="PANTHER" id="PTHR23117">
    <property type="entry name" value="GUANYLATE KINASE-RELATED"/>
    <property type="match status" value="1"/>
</dbReference>
<dbReference type="PROSITE" id="PS00856">
    <property type="entry name" value="GUANYLATE_KINASE_1"/>
    <property type="match status" value="1"/>
</dbReference>
<dbReference type="EMBL" id="DRTB01000058">
    <property type="protein sequence ID" value="HHE04596.1"/>
    <property type="molecule type" value="Genomic_DNA"/>
</dbReference>
<sequence>MSKGMLIVVSGPSGVGKSTVVREVMKRLDGLSFSISHTTRKPRGKEQHGREYYFVSREEFEDMIEKGEFIEWAEVYGNLYGTSKRELERRVKEGDVLLDIDVQGAMSIKRLFPDSIRILLFPPSMEELSNRLRNRKDTTDLEIKKRLKVAEWEISMYREFTHVVINDELEKAVDGVTAIIKGERLRTERMMNKIKEML</sequence>
<keyword evidence="5 9" id="KW-0547">Nucleotide-binding</keyword>
<evidence type="ECO:0000256" key="5">
    <source>
        <dbReference type="ARBA" id="ARBA00022741"/>
    </source>
</evidence>
<dbReference type="Gene3D" id="3.30.63.10">
    <property type="entry name" value="Guanylate Kinase phosphate binding domain"/>
    <property type="match status" value="1"/>
</dbReference>
<protein>
    <recommendedName>
        <fullName evidence="3 9">Guanylate kinase</fullName>
        <ecNumber evidence="2 9">2.7.4.8</ecNumber>
    </recommendedName>
    <alternativeName>
        <fullName evidence="8 9">GMP kinase</fullName>
    </alternativeName>
</protein>
<evidence type="ECO:0000256" key="6">
    <source>
        <dbReference type="ARBA" id="ARBA00022777"/>
    </source>
</evidence>
<evidence type="ECO:0000259" key="10">
    <source>
        <dbReference type="PROSITE" id="PS50052"/>
    </source>
</evidence>